<name>A0A9X3W7Z6_LACAM</name>
<evidence type="ECO:0000313" key="1">
    <source>
        <dbReference type="EMBL" id="MDB6261173.1"/>
    </source>
</evidence>
<dbReference type="RefSeq" id="WP_271869472.1">
    <property type="nucleotide sequence ID" value="NZ_JAOTGU010000001.1"/>
</dbReference>
<dbReference type="Proteomes" id="UP001143700">
    <property type="component" value="Unassembled WGS sequence"/>
</dbReference>
<dbReference type="AlphaFoldDB" id="A0A9X3W7Z6"/>
<evidence type="ECO:0000313" key="2">
    <source>
        <dbReference type="Proteomes" id="UP001143700"/>
    </source>
</evidence>
<proteinExistence type="predicted"/>
<protein>
    <submittedName>
        <fullName evidence="1">Uncharacterized protein</fullName>
    </submittedName>
</protein>
<reference evidence="1" key="1">
    <citation type="journal article" date="2022" name="Microorganisms">
        <title>Antibiotic Susceptibility, Resistance Gene Determinants and Corresponding Genomic Regions in Lactobacillus amylovorus Isolates Derived from Wild Boars and Domestic Pigs.</title>
        <authorList>
            <person name="Moravkova M."/>
            <person name="Kostovova I."/>
            <person name="Kavanova K."/>
            <person name="Pechar R."/>
            <person name="Stanek S."/>
            <person name="Brychta A."/>
            <person name="Zeman M."/>
            <person name="Kubasova T."/>
        </authorList>
    </citation>
    <scope>NUCLEOTIDE SEQUENCE</scope>
    <source>
        <strain evidence="1">M356A</strain>
    </source>
</reference>
<comment type="caution">
    <text evidence="1">The sequence shown here is derived from an EMBL/GenBank/DDBJ whole genome shotgun (WGS) entry which is preliminary data.</text>
</comment>
<accession>A0A9X3W7Z6</accession>
<organism evidence="1 2">
    <name type="scientific">Lactobacillus amylovorus</name>
    <dbReference type="NCBI Taxonomy" id="1604"/>
    <lineage>
        <taxon>Bacteria</taxon>
        <taxon>Bacillati</taxon>
        <taxon>Bacillota</taxon>
        <taxon>Bacilli</taxon>
        <taxon>Lactobacillales</taxon>
        <taxon>Lactobacillaceae</taxon>
        <taxon>Lactobacillus</taxon>
    </lineage>
</organism>
<reference evidence="1" key="2">
    <citation type="submission" date="2022-10" db="EMBL/GenBank/DDBJ databases">
        <authorList>
            <person name="Kostovova I."/>
            <person name="Moravkova M."/>
            <person name="Pechar R."/>
        </authorList>
    </citation>
    <scope>NUCLEOTIDE SEQUENCE</scope>
    <source>
        <strain evidence="1">M356A</strain>
    </source>
</reference>
<dbReference type="EMBL" id="JAOTGU010000001">
    <property type="protein sequence ID" value="MDB6261173.1"/>
    <property type="molecule type" value="Genomic_DNA"/>
</dbReference>
<sequence>MTKPKTILQNKHNQNTLLIMEDFDKINDLMLDADADKKDFIYLHILGYGKHKFTLDGLSNDYTFTKYIAPDYYDNFLEFQWVESKNEYHGNTGIAQLRDYLNEHPNCRVIRWQVNTCKNQYDETVETVFAQVRSNDPFEFI</sequence>
<gene>
    <name evidence="1" type="ORF">ODV15_01035</name>
</gene>